<keyword evidence="4" id="KW-0732">Signal</keyword>
<dbReference type="InterPro" id="IPR038501">
    <property type="entry name" value="Spore_GerAC_C_sf"/>
</dbReference>
<sequence length="369" mass="42945">MKRFFIGLSLAITLLLTSCYSYNDINRMLFPIALVIDIDEEGNVLVSQEIFHSFRSQQENAEQGQRILYRRSGKSFLDVISKFEEMGAQPFSYTQNKIIIFTERAAKEGIKDYLDALHRNQDFLLRPYVAVYYGDVVELLNMEIKQNEYLGLYLFDLFDRPVERVTMQHLKLFEVLKKRRMGKNVLVITSITIDKNPLEDKIRKDGAAVFHNDKLVEKITTEEMKPYAFMVDRARAGFLDVPHPHGEDKLLTVQILKGNTVSDILYEDGKVILRQTINVRTSIVGTEASIVLDEETVRKIDASVQNTIKKNCHELFHKYKEKGIDIFDIQEMFHRKYPRLEVENAIEVTEYHLQIDHHIEGTTNVTSFR</sequence>
<dbReference type="PANTHER" id="PTHR35789">
    <property type="entry name" value="SPORE GERMINATION PROTEIN B3"/>
    <property type="match status" value="1"/>
</dbReference>
<dbReference type="InterPro" id="IPR008844">
    <property type="entry name" value="Spore_GerAC-like"/>
</dbReference>
<comment type="subcellular location">
    <subcellularLocation>
        <location evidence="1">Membrane</location>
        <topology evidence="1">Lipid-anchor</topology>
    </subcellularLocation>
</comment>
<evidence type="ECO:0000259" key="8">
    <source>
        <dbReference type="Pfam" id="PF05504"/>
    </source>
</evidence>
<proteinExistence type="inferred from homology"/>
<accession>A0A1I0AIS1</accession>
<dbReference type="OrthoDB" id="1880153at2"/>
<keyword evidence="6" id="KW-0564">Palmitate</keyword>
<dbReference type="Proteomes" id="UP000199568">
    <property type="component" value="Unassembled WGS sequence"/>
</dbReference>
<dbReference type="RefSeq" id="WP_090440087.1">
    <property type="nucleotide sequence ID" value="NZ_FOHU01000003.1"/>
</dbReference>
<dbReference type="Pfam" id="PF25198">
    <property type="entry name" value="Spore_GerAC_N"/>
    <property type="match status" value="1"/>
</dbReference>
<evidence type="ECO:0000259" key="9">
    <source>
        <dbReference type="Pfam" id="PF25198"/>
    </source>
</evidence>
<dbReference type="PANTHER" id="PTHR35789:SF1">
    <property type="entry name" value="SPORE GERMINATION PROTEIN B3"/>
    <property type="match status" value="1"/>
</dbReference>
<keyword evidence="7" id="KW-0449">Lipoprotein</keyword>
<gene>
    <name evidence="10" type="ORF">SAMN05660297_00943</name>
</gene>
<evidence type="ECO:0000256" key="6">
    <source>
        <dbReference type="ARBA" id="ARBA00023139"/>
    </source>
</evidence>
<reference evidence="10 11" key="1">
    <citation type="submission" date="2016-10" db="EMBL/GenBank/DDBJ databases">
        <authorList>
            <person name="de Groot N.N."/>
        </authorList>
    </citation>
    <scope>NUCLEOTIDE SEQUENCE [LARGE SCALE GENOMIC DNA]</scope>
    <source>
        <strain evidence="10 11">DSM 18979</strain>
    </source>
</reference>
<dbReference type="GO" id="GO:0016020">
    <property type="term" value="C:membrane"/>
    <property type="evidence" value="ECO:0007669"/>
    <property type="project" value="UniProtKB-SubCell"/>
</dbReference>
<dbReference type="STRING" id="426128.SAMN05660297_00943"/>
<evidence type="ECO:0000256" key="1">
    <source>
        <dbReference type="ARBA" id="ARBA00004635"/>
    </source>
</evidence>
<keyword evidence="3" id="KW-0309">Germination</keyword>
<evidence type="ECO:0000313" key="11">
    <source>
        <dbReference type="Proteomes" id="UP000199568"/>
    </source>
</evidence>
<dbReference type="GO" id="GO:0009847">
    <property type="term" value="P:spore germination"/>
    <property type="evidence" value="ECO:0007669"/>
    <property type="project" value="InterPro"/>
</dbReference>
<evidence type="ECO:0000256" key="3">
    <source>
        <dbReference type="ARBA" id="ARBA00022544"/>
    </source>
</evidence>
<dbReference type="InterPro" id="IPR057336">
    <property type="entry name" value="GerAC_N"/>
</dbReference>
<keyword evidence="11" id="KW-1185">Reference proteome</keyword>
<dbReference type="InterPro" id="IPR046953">
    <property type="entry name" value="Spore_GerAC-like_C"/>
</dbReference>
<dbReference type="NCBIfam" id="TIGR02887">
    <property type="entry name" value="spore_ger_x_C"/>
    <property type="match status" value="1"/>
</dbReference>
<evidence type="ECO:0000256" key="7">
    <source>
        <dbReference type="ARBA" id="ARBA00023288"/>
    </source>
</evidence>
<dbReference type="PROSITE" id="PS51257">
    <property type="entry name" value="PROKAR_LIPOPROTEIN"/>
    <property type="match status" value="1"/>
</dbReference>
<name>A0A1I0AIS1_9FIRM</name>
<feature type="domain" description="Spore germination GerAC-like C-terminal" evidence="8">
    <location>
        <begin position="205"/>
        <end position="341"/>
    </location>
</feature>
<dbReference type="Pfam" id="PF05504">
    <property type="entry name" value="Spore_GerAC"/>
    <property type="match status" value="1"/>
</dbReference>
<dbReference type="AlphaFoldDB" id="A0A1I0AIS1"/>
<protein>
    <submittedName>
        <fullName evidence="10">Germination protein, Ger(X)C family</fullName>
    </submittedName>
</protein>
<dbReference type="Gene3D" id="3.30.300.210">
    <property type="entry name" value="Nutrient germinant receptor protein C, domain 3"/>
    <property type="match status" value="1"/>
</dbReference>
<dbReference type="EMBL" id="FOHU01000003">
    <property type="protein sequence ID" value="SES94186.1"/>
    <property type="molecule type" value="Genomic_DNA"/>
</dbReference>
<evidence type="ECO:0000256" key="2">
    <source>
        <dbReference type="ARBA" id="ARBA00007886"/>
    </source>
</evidence>
<feature type="domain" description="Spore germination protein N-terminal" evidence="9">
    <location>
        <begin position="22"/>
        <end position="192"/>
    </location>
</feature>
<keyword evidence="5" id="KW-0472">Membrane</keyword>
<organism evidence="10 11">
    <name type="scientific">Natronincola peptidivorans</name>
    <dbReference type="NCBI Taxonomy" id="426128"/>
    <lineage>
        <taxon>Bacteria</taxon>
        <taxon>Bacillati</taxon>
        <taxon>Bacillota</taxon>
        <taxon>Clostridia</taxon>
        <taxon>Peptostreptococcales</taxon>
        <taxon>Natronincolaceae</taxon>
        <taxon>Natronincola</taxon>
    </lineage>
</organism>
<evidence type="ECO:0000256" key="4">
    <source>
        <dbReference type="ARBA" id="ARBA00022729"/>
    </source>
</evidence>
<evidence type="ECO:0000313" key="10">
    <source>
        <dbReference type="EMBL" id="SES94186.1"/>
    </source>
</evidence>
<comment type="similarity">
    <text evidence="2">Belongs to the GerABKC lipoprotein family.</text>
</comment>
<evidence type="ECO:0000256" key="5">
    <source>
        <dbReference type="ARBA" id="ARBA00023136"/>
    </source>
</evidence>